<evidence type="ECO:0000313" key="3">
    <source>
        <dbReference type="Proteomes" id="UP001185092"/>
    </source>
</evidence>
<dbReference type="SUPFAM" id="SSF56925">
    <property type="entry name" value="OMPA-like"/>
    <property type="match status" value="1"/>
</dbReference>
<dbReference type="AlphaFoldDB" id="A0AAE3XNV4"/>
<dbReference type="Proteomes" id="UP001185092">
    <property type="component" value="Unassembled WGS sequence"/>
</dbReference>
<gene>
    <name evidence="2" type="ORF">HNQ88_001571</name>
</gene>
<name>A0AAE3XNV4_9BACT</name>
<dbReference type="RefSeq" id="WP_309938042.1">
    <property type="nucleotide sequence ID" value="NZ_AP025305.1"/>
</dbReference>
<evidence type="ECO:0000259" key="1">
    <source>
        <dbReference type="Pfam" id="PF13568"/>
    </source>
</evidence>
<feature type="domain" description="Outer membrane protein beta-barrel" evidence="1">
    <location>
        <begin position="20"/>
        <end position="190"/>
    </location>
</feature>
<dbReference type="InterPro" id="IPR025665">
    <property type="entry name" value="Beta-barrel_OMP_2"/>
</dbReference>
<protein>
    <recommendedName>
        <fullName evidence="1">Outer membrane protein beta-barrel domain-containing protein</fullName>
    </recommendedName>
</protein>
<dbReference type="Gene3D" id="2.40.160.20">
    <property type="match status" value="1"/>
</dbReference>
<organism evidence="2 3">
    <name type="scientific">Aureibacter tunicatorum</name>
    <dbReference type="NCBI Taxonomy" id="866807"/>
    <lineage>
        <taxon>Bacteria</taxon>
        <taxon>Pseudomonadati</taxon>
        <taxon>Bacteroidota</taxon>
        <taxon>Cytophagia</taxon>
        <taxon>Cytophagales</taxon>
        <taxon>Persicobacteraceae</taxon>
        <taxon>Aureibacter</taxon>
    </lineage>
</organism>
<dbReference type="EMBL" id="JAVDQD010000002">
    <property type="protein sequence ID" value="MDR6238534.1"/>
    <property type="molecule type" value="Genomic_DNA"/>
</dbReference>
<reference evidence="2" key="1">
    <citation type="submission" date="2023-07" db="EMBL/GenBank/DDBJ databases">
        <title>Genomic Encyclopedia of Type Strains, Phase IV (KMG-IV): sequencing the most valuable type-strain genomes for metagenomic binning, comparative biology and taxonomic classification.</title>
        <authorList>
            <person name="Goeker M."/>
        </authorList>
    </citation>
    <scope>NUCLEOTIDE SEQUENCE</scope>
    <source>
        <strain evidence="2">DSM 26174</strain>
    </source>
</reference>
<evidence type="ECO:0000313" key="2">
    <source>
        <dbReference type="EMBL" id="MDR6238534.1"/>
    </source>
</evidence>
<dbReference type="InterPro" id="IPR011250">
    <property type="entry name" value="OMP/PagP_B-barrel"/>
</dbReference>
<accession>A0AAE3XNV4</accession>
<keyword evidence="3" id="KW-1185">Reference proteome</keyword>
<comment type="caution">
    <text evidence="2">The sequence shown here is derived from an EMBL/GenBank/DDBJ whole genome shotgun (WGS) entry which is preliminary data.</text>
</comment>
<dbReference type="Pfam" id="PF13568">
    <property type="entry name" value="OMP_b-brl_2"/>
    <property type="match status" value="1"/>
</dbReference>
<proteinExistence type="predicted"/>
<sequence>MKSKFIIIILLSIISVKLSAQKKVHFGPKIGVNYSIAKIDSELIESKFELGTSLGFFTEFRLSKKIRLQPELVLMYQRYQHSADMYNFVSSLEPFGNDAQIVITSTDQNKKTKSDGIYLQMPIILKYYINENFNLQIGPEIGYILSTGSEGVSTVDMHQSLAYWGNIGVGYQANSGFFIDLRYAHGLNNISKDKVLQSDIHYIDENGNETIINNDQTVPTIAKHLRSFQLSVGWAF</sequence>